<evidence type="ECO:0000256" key="4">
    <source>
        <dbReference type="ARBA" id="ARBA00022679"/>
    </source>
</evidence>
<dbReference type="InterPro" id="IPR003661">
    <property type="entry name" value="HisK_dim/P_dom"/>
</dbReference>
<dbReference type="SMART" id="SM00448">
    <property type="entry name" value="REC"/>
    <property type="match status" value="1"/>
</dbReference>
<gene>
    <name evidence="11" type="ORF">EW145_g4855</name>
</gene>
<evidence type="ECO:0000256" key="1">
    <source>
        <dbReference type="ARBA" id="ARBA00000085"/>
    </source>
</evidence>
<feature type="compositionally biased region" description="Basic and acidic residues" evidence="7">
    <location>
        <begin position="8"/>
        <end position="18"/>
    </location>
</feature>
<dbReference type="Gene3D" id="3.40.50.2300">
    <property type="match status" value="1"/>
</dbReference>
<keyword evidence="12" id="KW-1185">Reference proteome</keyword>
<dbReference type="InterPro" id="IPR011006">
    <property type="entry name" value="CheY-like_superfamily"/>
</dbReference>
<feature type="transmembrane region" description="Helical" evidence="8">
    <location>
        <begin position="280"/>
        <end position="299"/>
    </location>
</feature>
<dbReference type="EMBL" id="SGPK01000267">
    <property type="protein sequence ID" value="THH05365.1"/>
    <property type="molecule type" value="Genomic_DNA"/>
</dbReference>
<dbReference type="CDD" id="cd17546">
    <property type="entry name" value="REC_hyHK_CKI1_RcsC-like"/>
    <property type="match status" value="1"/>
</dbReference>
<dbReference type="GO" id="GO:0005886">
    <property type="term" value="C:plasma membrane"/>
    <property type="evidence" value="ECO:0007669"/>
    <property type="project" value="TreeGrafter"/>
</dbReference>
<feature type="transmembrane region" description="Helical" evidence="8">
    <location>
        <begin position="349"/>
        <end position="366"/>
    </location>
</feature>
<evidence type="ECO:0000259" key="9">
    <source>
        <dbReference type="PROSITE" id="PS50109"/>
    </source>
</evidence>
<keyword evidence="8" id="KW-0812">Transmembrane</keyword>
<feature type="compositionally biased region" description="Polar residues" evidence="7">
    <location>
        <begin position="928"/>
        <end position="941"/>
    </location>
</feature>
<keyword evidence="3 6" id="KW-0597">Phosphoprotein</keyword>
<dbReference type="InterPro" id="IPR004358">
    <property type="entry name" value="Sig_transdc_His_kin-like_C"/>
</dbReference>
<feature type="compositionally biased region" description="Polar residues" evidence="7">
    <location>
        <begin position="683"/>
        <end position="693"/>
    </location>
</feature>
<dbReference type="SUPFAM" id="SSF52172">
    <property type="entry name" value="CheY-like"/>
    <property type="match status" value="1"/>
</dbReference>
<dbReference type="InterPro" id="IPR005467">
    <property type="entry name" value="His_kinase_dom"/>
</dbReference>
<name>A0A4S4L2A1_9AGAM</name>
<feature type="modified residue" description="4-aspartylphosphate" evidence="6">
    <location>
        <position position="1158"/>
    </location>
</feature>
<keyword evidence="4" id="KW-0808">Transferase</keyword>
<dbReference type="Pfam" id="PF00072">
    <property type="entry name" value="Response_reg"/>
    <property type="match status" value="1"/>
</dbReference>
<evidence type="ECO:0000256" key="6">
    <source>
        <dbReference type="PROSITE-ProRule" id="PRU00169"/>
    </source>
</evidence>
<feature type="compositionally biased region" description="Acidic residues" evidence="7">
    <location>
        <begin position="139"/>
        <end position="148"/>
    </location>
</feature>
<evidence type="ECO:0000256" key="8">
    <source>
        <dbReference type="SAM" id="Phobius"/>
    </source>
</evidence>
<evidence type="ECO:0000256" key="3">
    <source>
        <dbReference type="ARBA" id="ARBA00022553"/>
    </source>
</evidence>
<feature type="compositionally biased region" description="Low complexity" evidence="7">
    <location>
        <begin position="733"/>
        <end position="745"/>
    </location>
</feature>
<evidence type="ECO:0000256" key="7">
    <source>
        <dbReference type="SAM" id="MobiDB-lite"/>
    </source>
</evidence>
<dbReference type="PROSITE" id="PS50109">
    <property type="entry name" value="HIS_KIN"/>
    <property type="match status" value="1"/>
</dbReference>
<dbReference type="OrthoDB" id="60033at2759"/>
<feature type="domain" description="Histidine kinase" evidence="9">
    <location>
        <begin position="457"/>
        <end position="862"/>
    </location>
</feature>
<dbReference type="PRINTS" id="PR00344">
    <property type="entry name" value="BCTRLSENSOR"/>
</dbReference>
<feature type="transmembrane region" description="Helical" evidence="8">
    <location>
        <begin position="371"/>
        <end position="389"/>
    </location>
</feature>
<dbReference type="GO" id="GO:0009927">
    <property type="term" value="F:histidine phosphotransfer kinase activity"/>
    <property type="evidence" value="ECO:0007669"/>
    <property type="project" value="TreeGrafter"/>
</dbReference>
<sequence length="1240" mass="135552">MPDAVTSGDREDDSHGDGSGRPTQTAPSKLEKPKKPRRRDTGITHDASPRLPRPGDIVLGLIHTMRHGGELHSTHIDTAREGGKTARIQGGGLRVRWARFKQRLGTASALSDSLLDGAIDSASSRSPRHTTQRHAIAGDAEDTDQPDDDAEFDQVVVDTNDLSSDSHPSERHTRSGGKEGTGNSKSHTTSFSGSQSQPQLPHPYGFWESNVVLNFLRWRIFPFVHHFFAMRFVDGTEVDYNKEAWWSSKSLALYCSLFFIIDWLLILGLGTRPFSLSDKIFYYGIGPFLTLPLPFFIIYDFPYLRPVFYQAYAFIIVWSWAVYSTAYMYACDFYGKRTGQDGCGSRDFISFFFLSIGFPAIAMFGLRMTRLSNAIGAVIFFIINCVLILPEHAAFTRNVINMLLFHIFLLYIHFKREATERRNFALRMQLKVQFRATQKAQVNERKASDSKRRLTSYVFHEVRVPLNTALLAVQNMEATGAVVEDQGIQGVEWTALSGSLVLNDVLDFDRLDSGRFSTVNTPYNLHQTIRSILIPLQLAANARGLTLTVELDKRIDQLARRAGLAAQGLNAAEITAALAANVDDDGLVLGDEMRLRQIVNNLASNACKFTPAGGKIRIVTKLMLPVLPDSGLLDGGAETEVARQGPMGGRALRSEGVDGGVEKANGITTSTEIEVTPSPGKDTGSTAIPSSKSLFPWGRLSGKEKESKSRPRMTERVTQGNADLLDKAEKGELSPTSAPTSPTTPLSAAQLVRHNSLNLNELDRIVVRVEVHDTGVGIRALDLIDHKLFSPYVQTEVNNNIDIWWNQLTTCNQQIGKYQGGKGTGLGLALVRRIVKLSGGRLGVKSKLGQGSTFWVELLAEMLALGIGERTINDPHGRPDIPHDGSDYSDGQRQLALGLEDLKFVRAIGEGDTPSTLIGNQDVMSSSLHVSPMQCQGHSYDSISGSTAPTSPPPTVSERAMKNIMDQSGVFEIVAQPSMMTSGGPEPLRTPPPFHSSQLASPEPGSDASTQPLDMTLSKETTNEGRNIATCTILPLERATLRSINSAPSTFESASLSVNSSAVKSPAAPRPYEGIHVLVVDDDQITRSLMSRMLTRLGCSVVVAENGKIALEKILGGSLPPGLLRSEPGVSPNPEPLDTEVEEVKREPVYLFDVVFLDNQMPVMSGLDTVTALRSLGRKDLVVGVTGNALLTDQQEYLHVGVDRVLTKPVYESSLRSALHIANQRKKNGLISLQEITKPL</sequence>
<dbReference type="GO" id="GO:0000155">
    <property type="term" value="F:phosphorelay sensor kinase activity"/>
    <property type="evidence" value="ECO:0007669"/>
    <property type="project" value="InterPro"/>
</dbReference>
<reference evidence="11 12" key="1">
    <citation type="submission" date="2019-02" db="EMBL/GenBank/DDBJ databases">
        <title>Genome sequencing of the rare red list fungi Phellinidium pouzarii.</title>
        <authorList>
            <person name="Buettner E."/>
            <person name="Kellner H."/>
        </authorList>
    </citation>
    <scope>NUCLEOTIDE SEQUENCE [LARGE SCALE GENOMIC DNA]</scope>
    <source>
        <strain evidence="11 12">DSM 108285</strain>
    </source>
</reference>
<dbReference type="PANTHER" id="PTHR43047:SF66">
    <property type="entry name" value="HISKA"/>
    <property type="match status" value="1"/>
</dbReference>
<protein>
    <recommendedName>
        <fullName evidence="2">histidine kinase</fullName>
        <ecNumber evidence="2">2.7.13.3</ecNumber>
    </recommendedName>
</protein>
<feature type="compositionally biased region" description="Polar residues" evidence="7">
    <location>
        <begin position="181"/>
        <end position="199"/>
    </location>
</feature>
<feature type="region of interest" description="Disordered" evidence="7">
    <location>
        <begin position="928"/>
        <end position="955"/>
    </location>
</feature>
<feature type="compositionally biased region" description="Basic and acidic residues" evidence="7">
    <location>
        <begin position="29"/>
        <end position="43"/>
    </location>
</feature>
<keyword evidence="8" id="KW-1133">Transmembrane helix</keyword>
<dbReference type="InterPro" id="IPR036890">
    <property type="entry name" value="HATPase_C_sf"/>
</dbReference>
<dbReference type="SUPFAM" id="SSF55874">
    <property type="entry name" value="ATPase domain of HSP90 chaperone/DNA topoisomerase II/histidine kinase"/>
    <property type="match status" value="2"/>
</dbReference>
<evidence type="ECO:0000259" key="10">
    <source>
        <dbReference type="PROSITE" id="PS50110"/>
    </source>
</evidence>
<dbReference type="Pfam" id="PF02518">
    <property type="entry name" value="HATPase_c"/>
    <property type="match status" value="1"/>
</dbReference>
<dbReference type="PROSITE" id="PS50110">
    <property type="entry name" value="RESPONSE_REGULATORY"/>
    <property type="match status" value="1"/>
</dbReference>
<feature type="region of interest" description="Disordered" evidence="7">
    <location>
        <begin position="120"/>
        <end position="148"/>
    </location>
</feature>
<evidence type="ECO:0000313" key="12">
    <source>
        <dbReference type="Proteomes" id="UP000308199"/>
    </source>
</evidence>
<feature type="region of interest" description="Disordered" evidence="7">
    <location>
        <begin position="160"/>
        <end position="199"/>
    </location>
</feature>
<feature type="region of interest" description="Disordered" evidence="7">
    <location>
        <begin position="978"/>
        <end position="1013"/>
    </location>
</feature>
<feature type="transmembrane region" description="Helical" evidence="8">
    <location>
        <begin position="311"/>
        <end position="329"/>
    </location>
</feature>
<accession>A0A4S4L2A1</accession>
<feature type="region of interest" description="Disordered" evidence="7">
    <location>
        <begin position="1"/>
        <end position="55"/>
    </location>
</feature>
<dbReference type="EC" id="2.7.13.3" evidence="2"/>
<dbReference type="Proteomes" id="UP000308199">
    <property type="component" value="Unassembled WGS sequence"/>
</dbReference>
<keyword evidence="8" id="KW-0472">Membrane</keyword>
<evidence type="ECO:0000313" key="11">
    <source>
        <dbReference type="EMBL" id="THH05365.1"/>
    </source>
</evidence>
<dbReference type="Gene3D" id="3.30.565.10">
    <property type="entry name" value="Histidine kinase-like ATPase, C-terminal domain"/>
    <property type="match status" value="2"/>
</dbReference>
<feature type="compositionally biased region" description="Basic and acidic residues" evidence="7">
    <location>
        <begin position="167"/>
        <end position="177"/>
    </location>
</feature>
<keyword evidence="5" id="KW-0418">Kinase</keyword>
<evidence type="ECO:0000256" key="5">
    <source>
        <dbReference type="ARBA" id="ARBA00022777"/>
    </source>
</evidence>
<evidence type="ECO:0000256" key="2">
    <source>
        <dbReference type="ARBA" id="ARBA00012438"/>
    </source>
</evidence>
<feature type="region of interest" description="Disordered" evidence="7">
    <location>
        <begin position="672"/>
        <end position="745"/>
    </location>
</feature>
<dbReference type="SMART" id="SM00388">
    <property type="entry name" value="HisKA"/>
    <property type="match status" value="1"/>
</dbReference>
<dbReference type="InterPro" id="IPR001789">
    <property type="entry name" value="Sig_transdc_resp-reg_receiver"/>
</dbReference>
<feature type="domain" description="Response regulatory" evidence="10">
    <location>
        <begin position="1076"/>
        <end position="1223"/>
    </location>
</feature>
<dbReference type="AlphaFoldDB" id="A0A4S4L2A1"/>
<dbReference type="SMART" id="SM00387">
    <property type="entry name" value="HATPase_c"/>
    <property type="match status" value="1"/>
</dbReference>
<feature type="transmembrane region" description="Helical" evidence="8">
    <location>
        <begin position="251"/>
        <end position="274"/>
    </location>
</feature>
<organism evidence="11 12">
    <name type="scientific">Phellinidium pouzarii</name>
    <dbReference type="NCBI Taxonomy" id="167371"/>
    <lineage>
        <taxon>Eukaryota</taxon>
        <taxon>Fungi</taxon>
        <taxon>Dikarya</taxon>
        <taxon>Basidiomycota</taxon>
        <taxon>Agaricomycotina</taxon>
        <taxon>Agaricomycetes</taxon>
        <taxon>Hymenochaetales</taxon>
        <taxon>Hymenochaetaceae</taxon>
        <taxon>Phellinidium</taxon>
    </lineage>
</organism>
<comment type="catalytic activity">
    <reaction evidence="1">
        <text>ATP + protein L-histidine = ADP + protein N-phospho-L-histidine.</text>
        <dbReference type="EC" id="2.7.13.3"/>
    </reaction>
</comment>
<dbReference type="InterPro" id="IPR003594">
    <property type="entry name" value="HATPase_dom"/>
</dbReference>
<dbReference type="CDD" id="cd00082">
    <property type="entry name" value="HisKA"/>
    <property type="match status" value="1"/>
</dbReference>
<feature type="compositionally biased region" description="Basic and acidic residues" evidence="7">
    <location>
        <begin position="701"/>
        <end position="715"/>
    </location>
</feature>
<comment type="caution">
    <text evidence="11">The sequence shown here is derived from an EMBL/GenBank/DDBJ whole genome shotgun (WGS) entry which is preliminary data.</text>
</comment>
<dbReference type="PANTHER" id="PTHR43047">
    <property type="entry name" value="TWO-COMPONENT HISTIDINE PROTEIN KINASE"/>
    <property type="match status" value="1"/>
</dbReference>
<proteinExistence type="predicted"/>